<organism evidence="1 2">
    <name type="scientific">Pistacia atlantica</name>
    <dbReference type="NCBI Taxonomy" id="434234"/>
    <lineage>
        <taxon>Eukaryota</taxon>
        <taxon>Viridiplantae</taxon>
        <taxon>Streptophyta</taxon>
        <taxon>Embryophyta</taxon>
        <taxon>Tracheophyta</taxon>
        <taxon>Spermatophyta</taxon>
        <taxon>Magnoliopsida</taxon>
        <taxon>eudicotyledons</taxon>
        <taxon>Gunneridae</taxon>
        <taxon>Pentapetalae</taxon>
        <taxon>rosids</taxon>
        <taxon>malvids</taxon>
        <taxon>Sapindales</taxon>
        <taxon>Anacardiaceae</taxon>
        <taxon>Pistacia</taxon>
    </lineage>
</organism>
<reference evidence="2" key="1">
    <citation type="journal article" date="2023" name="G3 (Bethesda)">
        <title>Genome assembly and association tests identify interacting loci associated with vigor, precocity, and sex in interspecific pistachio rootstocks.</title>
        <authorList>
            <person name="Palmer W."/>
            <person name="Jacygrad E."/>
            <person name="Sagayaradj S."/>
            <person name="Cavanaugh K."/>
            <person name="Han R."/>
            <person name="Bertier L."/>
            <person name="Beede B."/>
            <person name="Kafkas S."/>
            <person name="Golino D."/>
            <person name="Preece J."/>
            <person name="Michelmore R."/>
        </authorList>
    </citation>
    <scope>NUCLEOTIDE SEQUENCE [LARGE SCALE GENOMIC DNA]</scope>
</reference>
<comment type="caution">
    <text evidence="1">The sequence shown here is derived from an EMBL/GenBank/DDBJ whole genome shotgun (WGS) entry which is preliminary data.</text>
</comment>
<evidence type="ECO:0000313" key="2">
    <source>
        <dbReference type="Proteomes" id="UP001164250"/>
    </source>
</evidence>
<sequence length="42" mass="4818">MVFLQLEINEKNQGVHAFICQIRDADGLIMSESQGEFIEFNC</sequence>
<gene>
    <name evidence="1" type="ORF">Patl1_12026</name>
</gene>
<evidence type="ECO:0000313" key="1">
    <source>
        <dbReference type="EMBL" id="KAJ0082800.1"/>
    </source>
</evidence>
<name>A0ACC1A970_9ROSI</name>
<proteinExistence type="predicted"/>
<keyword evidence="2" id="KW-1185">Reference proteome</keyword>
<protein>
    <submittedName>
        <fullName evidence="1">Uncharacterized protein</fullName>
    </submittedName>
</protein>
<dbReference type="Proteomes" id="UP001164250">
    <property type="component" value="Chromosome 12"/>
</dbReference>
<accession>A0ACC1A970</accession>
<dbReference type="EMBL" id="CM047908">
    <property type="protein sequence ID" value="KAJ0082800.1"/>
    <property type="molecule type" value="Genomic_DNA"/>
</dbReference>